<dbReference type="PROSITE" id="PS51257">
    <property type="entry name" value="PROKAR_LIPOPROTEIN"/>
    <property type="match status" value="1"/>
</dbReference>
<dbReference type="EMBL" id="JABCSC020000003">
    <property type="protein sequence ID" value="NSL55705.1"/>
    <property type="molecule type" value="Genomic_DNA"/>
</dbReference>
<comment type="subcellular location">
    <subcellularLocation>
        <location evidence="2">Cell membrane</location>
        <topology evidence="2">Lipid-anchor</topology>
    </subcellularLocation>
</comment>
<dbReference type="PANTHER" id="PTHR30203:SF32">
    <property type="entry name" value="CATION EFFLUX SYSTEM PROTEIN CUSC"/>
    <property type="match status" value="1"/>
</dbReference>
<evidence type="ECO:0000313" key="4">
    <source>
        <dbReference type="EMBL" id="NSL55705.1"/>
    </source>
</evidence>
<comment type="caution">
    <text evidence="4">The sequence shown here is derived from an EMBL/GenBank/DDBJ whole genome shotgun (WGS) entry which is preliminary data.</text>
</comment>
<dbReference type="PANTHER" id="PTHR30203">
    <property type="entry name" value="OUTER MEMBRANE CATION EFFLUX PROTEIN"/>
    <property type="match status" value="1"/>
</dbReference>
<reference evidence="4 5" key="1">
    <citation type="submission" date="2020-06" db="EMBL/GenBank/DDBJ databases">
        <title>Draft genome of Uliginosibacterium sp. IMCC34675.</title>
        <authorList>
            <person name="Song J."/>
        </authorList>
    </citation>
    <scope>NUCLEOTIDE SEQUENCE [LARGE SCALE GENOMIC DNA]</scope>
    <source>
        <strain evidence="4 5">IMCC34675</strain>
    </source>
</reference>
<evidence type="ECO:0000256" key="3">
    <source>
        <dbReference type="SAM" id="MobiDB-lite"/>
    </source>
</evidence>
<comment type="similarity">
    <text evidence="1 2">Belongs to the outer membrane factor (OMF) (TC 1.B.17) family.</text>
</comment>
<name>A0ABX2INU9_9RHOO</name>
<keyword evidence="2" id="KW-1134">Transmembrane beta strand</keyword>
<feature type="chain" id="PRO_5044965406" evidence="2">
    <location>
        <begin position="24"/>
        <end position="481"/>
    </location>
</feature>
<proteinExistence type="inferred from homology"/>
<accession>A0ABX2INU9</accession>
<feature type="region of interest" description="Disordered" evidence="3">
    <location>
        <begin position="106"/>
        <end position="127"/>
    </location>
</feature>
<keyword evidence="2" id="KW-0472">Membrane</keyword>
<evidence type="ECO:0000313" key="5">
    <source>
        <dbReference type="Proteomes" id="UP000778523"/>
    </source>
</evidence>
<dbReference type="InterPro" id="IPR003423">
    <property type="entry name" value="OMP_efflux"/>
</dbReference>
<dbReference type="Gene3D" id="1.20.1600.10">
    <property type="entry name" value="Outer membrane efflux proteins (OEP)"/>
    <property type="match status" value="1"/>
</dbReference>
<feature type="signal peptide" evidence="2">
    <location>
        <begin position="1"/>
        <end position="23"/>
    </location>
</feature>
<keyword evidence="2" id="KW-0449">Lipoprotein</keyword>
<dbReference type="Pfam" id="PF02321">
    <property type="entry name" value="OEP"/>
    <property type="match status" value="2"/>
</dbReference>
<keyword evidence="5" id="KW-1185">Reference proteome</keyword>
<keyword evidence="2" id="KW-0812">Transmembrane</keyword>
<dbReference type="Proteomes" id="UP000778523">
    <property type="component" value="Unassembled WGS sequence"/>
</dbReference>
<dbReference type="Gene3D" id="2.20.200.10">
    <property type="entry name" value="Outer membrane efflux proteins (OEP)"/>
    <property type="match status" value="1"/>
</dbReference>
<evidence type="ECO:0000256" key="1">
    <source>
        <dbReference type="ARBA" id="ARBA00007613"/>
    </source>
</evidence>
<dbReference type="SUPFAM" id="SSF56954">
    <property type="entry name" value="Outer membrane efflux proteins (OEP)"/>
    <property type="match status" value="1"/>
</dbReference>
<keyword evidence="2" id="KW-0732">Signal</keyword>
<organism evidence="4 5">
    <name type="scientific">Uliginosibacterium aquaticum</name>
    <dbReference type="NCBI Taxonomy" id="2731212"/>
    <lineage>
        <taxon>Bacteria</taxon>
        <taxon>Pseudomonadati</taxon>
        <taxon>Pseudomonadota</taxon>
        <taxon>Betaproteobacteria</taxon>
        <taxon>Rhodocyclales</taxon>
        <taxon>Zoogloeaceae</taxon>
        <taxon>Uliginosibacterium</taxon>
    </lineage>
</organism>
<dbReference type="InterPro" id="IPR010131">
    <property type="entry name" value="MdtP/NodT-like"/>
</dbReference>
<protein>
    <submittedName>
        <fullName evidence="4">Efflux transporter outer membrane subunit</fullName>
    </submittedName>
</protein>
<dbReference type="NCBIfam" id="TIGR01845">
    <property type="entry name" value="outer_NodT"/>
    <property type="match status" value="1"/>
</dbReference>
<sequence>MNHAPRVLPLLLGLSLAACVNLAPQYERPAAPVPASLGGAAVSGSAALAASEAVDSDWQAVIIDARLRAVIRLALEQNRDLRVALANVDKARATYRVQRAEQLPGLNGTASASREHTSKTASSSGQAATSSSFKAQLGISSFELDLFGRVQNLSEAALQTYLGLEETRRATRLSLVAEVATAWLTLAADQQQLALAQATLASRERSLSLMQQALALGGESGPNLASARASREAARASVASYASSVGQDRTALELLVGTRLGEELLPPAGTGEEAERAAQLLSVPAELSSAVLLRRPDVLAAEHTLRADNANIGAARAAFFPSISLTAAGGSSSRALGDLFSAGSGAWSFAPAISLPIFDAGANRATLDARKAQQAADIASYEKAIQTAFAEVADALTVRSHVAEQLDAQRAYVAASQQALDFATELYRQGSGSYLDVLVAQRALFTAQQSLISLRLAEQSNRITLFKVLGGGSAESGGAAG</sequence>
<evidence type="ECO:0000256" key="2">
    <source>
        <dbReference type="RuleBase" id="RU362097"/>
    </source>
</evidence>
<keyword evidence="2" id="KW-0564">Palmitate</keyword>
<gene>
    <name evidence="4" type="ORF">HJ583_011765</name>
</gene>